<organism evidence="1 2">
    <name type="scientific">Litoribaculum gwangyangense</name>
    <dbReference type="NCBI Taxonomy" id="1130722"/>
    <lineage>
        <taxon>Bacteria</taxon>
        <taxon>Pseudomonadati</taxon>
        <taxon>Bacteroidota</taxon>
        <taxon>Flavobacteriia</taxon>
        <taxon>Flavobacteriales</taxon>
        <taxon>Flavobacteriaceae</taxon>
        <taxon>Litoribaculum</taxon>
    </lineage>
</organism>
<keyword evidence="2" id="KW-1185">Reference proteome</keyword>
<reference evidence="2" key="1">
    <citation type="journal article" date="2019" name="Int. J. Syst. Evol. Microbiol.">
        <title>The Global Catalogue of Microorganisms (GCM) 10K type strain sequencing project: providing services to taxonomists for standard genome sequencing and annotation.</title>
        <authorList>
            <consortium name="The Broad Institute Genomics Platform"/>
            <consortium name="The Broad Institute Genome Sequencing Center for Infectious Disease"/>
            <person name="Wu L."/>
            <person name="Ma J."/>
        </authorList>
    </citation>
    <scope>NUCLEOTIDE SEQUENCE [LARGE SCALE GENOMIC DNA]</scope>
    <source>
        <strain evidence="2">JCM 18325</strain>
    </source>
</reference>
<dbReference type="EMBL" id="BAABJW010000002">
    <property type="protein sequence ID" value="GAA4808710.1"/>
    <property type="molecule type" value="Genomic_DNA"/>
</dbReference>
<name>A0ABP9CDV4_9FLAO</name>
<gene>
    <name evidence="1" type="ORF">GCM10023330_14370</name>
</gene>
<evidence type="ECO:0000313" key="1">
    <source>
        <dbReference type="EMBL" id="GAA4808710.1"/>
    </source>
</evidence>
<evidence type="ECO:0000313" key="2">
    <source>
        <dbReference type="Proteomes" id="UP001501433"/>
    </source>
</evidence>
<accession>A0ABP9CDV4</accession>
<comment type="caution">
    <text evidence="1">The sequence shown here is derived from an EMBL/GenBank/DDBJ whole genome shotgun (WGS) entry which is preliminary data.</text>
</comment>
<sequence>MVFALYRLTSLVFTKLGIFKINEFSTKLVYKNERFEQKVVELINKEITKG</sequence>
<proteinExistence type="predicted"/>
<dbReference type="Proteomes" id="UP001501433">
    <property type="component" value="Unassembled WGS sequence"/>
</dbReference>
<protein>
    <submittedName>
        <fullName evidence="1">Uncharacterized protein</fullName>
    </submittedName>
</protein>